<evidence type="ECO:0000256" key="5">
    <source>
        <dbReference type="HAMAP-Rule" id="MF_03150"/>
    </source>
</evidence>
<feature type="active site" description="Acyl-ester intermediate" evidence="5">
    <location>
        <position position="221"/>
    </location>
</feature>
<dbReference type="InterPro" id="IPR036928">
    <property type="entry name" value="AS_sf"/>
</dbReference>
<sequence length="536" mass="58657">MRDGRLSPKELCERCLRRSQSLSELNIFITLTEETARSQAAKAVNRLKGENPVLNLDGIPVAFKDNFCTAGTRTTCASNMLRNFVPPYNATMVQKVLDSGAVIVGKTNMDEFAMGSGSIDSVVGPVKNPWTLLFRNFSKKPVSHDVCCRQKTVKKDSIAHGIRKHNIHTDVPELGKSEASSSPTFVDNSDWLVTGGSSGGSAAAVASGTVLAAFGSDTGGSTRNPASYCGVVGFKPTYGLLSRHGLIPLVNSMDVPGILTKTVSDAALVLNSVAGHDWRDSTTVTDSFKPVVLDKNFSLHGLHVGIPKEYHAPGTSPVVLDVWRQAADLLEREGAKVSQVSLPHTQHSIMCYHVLCCCEVASNMARYDGIEFGHRANQESSTEGLFAATRHEGFNDVVRGRILAGNFFLLRRNYERYFLKAQKVRRLIYNDFQQIFSEGVDVLLTPTTLSDAPTYSWFTQQDSRLRSEQQDVFTQPANMAGVPAITVPAALSPRGLPIGLQFIGQNFQEQKLLSVAHWFEKNTDFLPLNLDFLDNA</sequence>
<evidence type="ECO:0000313" key="8">
    <source>
        <dbReference type="Proteomes" id="UP000245119"/>
    </source>
</evidence>
<feature type="domain" description="Amidase" evidence="6">
    <location>
        <begin position="10"/>
        <end position="131"/>
    </location>
</feature>
<dbReference type="EMBL" id="PZQS01000006">
    <property type="protein sequence ID" value="PVD28573.1"/>
    <property type="molecule type" value="Genomic_DNA"/>
</dbReference>
<comment type="function">
    <text evidence="5">Allows the formation of correctly charged Gln-tRNA(Gln) through the transamidation of misacylated Glu-tRNA(Gln) in the mitochondria. The reaction takes place in the presence of glutamine and ATP through an activated gamma-phospho-Glu-tRNA(Gln).</text>
</comment>
<feature type="active site" description="Charge relay system" evidence="5">
    <location>
        <position position="197"/>
    </location>
</feature>
<gene>
    <name evidence="7" type="ORF">C0Q70_11163</name>
</gene>
<dbReference type="Gene3D" id="3.90.1300.10">
    <property type="entry name" value="Amidase signature (AS) domain"/>
    <property type="match status" value="1"/>
</dbReference>
<evidence type="ECO:0000256" key="1">
    <source>
        <dbReference type="ARBA" id="ARBA00022598"/>
    </source>
</evidence>
<keyword evidence="4 5" id="KW-0648">Protein biosynthesis</keyword>
<dbReference type="GO" id="GO:0050567">
    <property type="term" value="F:glutaminyl-tRNA synthase (glutamine-hydrolyzing) activity"/>
    <property type="evidence" value="ECO:0007669"/>
    <property type="project" value="UniProtKB-UniRule"/>
</dbReference>
<proteinExistence type="inferred from homology"/>
<dbReference type="InterPro" id="IPR023631">
    <property type="entry name" value="Amidase_dom"/>
</dbReference>
<feature type="domain" description="Amidase" evidence="6">
    <location>
        <begin position="192"/>
        <end position="513"/>
    </location>
</feature>
<dbReference type="PANTHER" id="PTHR11895">
    <property type="entry name" value="TRANSAMIDASE"/>
    <property type="match status" value="1"/>
</dbReference>
<dbReference type="GO" id="GO:0005524">
    <property type="term" value="F:ATP binding"/>
    <property type="evidence" value="ECO:0007669"/>
    <property type="project" value="UniProtKB-KW"/>
</dbReference>
<dbReference type="PANTHER" id="PTHR11895:SF7">
    <property type="entry name" value="GLUTAMYL-TRNA(GLN) AMIDOTRANSFERASE SUBUNIT A, MITOCHONDRIAL"/>
    <property type="match status" value="1"/>
</dbReference>
<dbReference type="HAMAP" id="MF_00120">
    <property type="entry name" value="GatA"/>
    <property type="match status" value="1"/>
</dbReference>
<keyword evidence="8" id="KW-1185">Reference proteome</keyword>
<organism evidence="7 8">
    <name type="scientific">Pomacea canaliculata</name>
    <name type="common">Golden apple snail</name>
    <dbReference type="NCBI Taxonomy" id="400727"/>
    <lineage>
        <taxon>Eukaryota</taxon>
        <taxon>Metazoa</taxon>
        <taxon>Spiralia</taxon>
        <taxon>Lophotrochozoa</taxon>
        <taxon>Mollusca</taxon>
        <taxon>Gastropoda</taxon>
        <taxon>Caenogastropoda</taxon>
        <taxon>Architaenioglossa</taxon>
        <taxon>Ampullarioidea</taxon>
        <taxon>Ampullariidae</taxon>
        <taxon>Pomacea</taxon>
    </lineage>
</organism>
<dbReference type="GO" id="GO:0070681">
    <property type="term" value="P:glutaminyl-tRNAGln biosynthesis via transamidation"/>
    <property type="evidence" value="ECO:0007669"/>
    <property type="project" value="UniProtKB-UniRule"/>
</dbReference>
<dbReference type="Pfam" id="PF01425">
    <property type="entry name" value="Amidase"/>
    <property type="match status" value="2"/>
</dbReference>
<comment type="catalytic activity">
    <reaction evidence="5">
        <text>L-glutamyl-tRNA(Gln) + L-glutamine + ATP + H2O = L-glutaminyl-tRNA(Gln) + L-glutamate + ADP + phosphate + H(+)</text>
        <dbReference type="Rhea" id="RHEA:17521"/>
        <dbReference type="Rhea" id="RHEA-COMP:9681"/>
        <dbReference type="Rhea" id="RHEA-COMP:9684"/>
        <dbReference type="ChEBI" id="CHEBI:15377"/>
        <dbReference type="ChEBI" id="CHEBI:15378"/>
        <dbReference type="ChEBI" id="CHEBI:29985"/>
        <dbReference type="ChEBI" id="CHEBI:30616"/>
        <dbReference type="ChEBI" id="CHEBI:43474"/>
        <dbReference type="ChEBI" id="CHEBI:58359"/>
        <dbReference type="ChEBI" id="CHEBI:78520"/>
        <dbReference type="ChEBI" id="CHEBI:78521"/>
        <dbReference type="ChEBI" id="CHEBI:456216"/>
        <dbReference type="EC" id="6.3.5.7"/>
    </reaction>
</comment>
<keyword evidence="3 5" id="KW-0067">ATP-binding</keyword>
<evidence type="ECO:0000259" key="6">
    <source>
        <dbReference type="Pfam" id="PF01425"/>
    </source>
</evidence>
<comment type="similarity">
    <text evidence="5">Belongs to the amidase family. GatA subfamily.</text>
</comment>
<dbReference type="Proteomes" id="UP000245119">
    <property type="component" value="Linkage Group LG6"/>
</dbReference>
<dbReference type="SUPFAM" id="SSF75304">
    <property type="entry name" value="Amidase signature (AS) enzymes"/>
    <property type="match status" value="2"/>
</dbReference>
<dbReference type="AlphaFoldDB" id="A0A2T7P599"/>
<evidence type="ECO:0000256" key="2">
    <source>
        <dbReference type="ARBA" id="ARBA00022741"/>
    </source>
</evidence>
<dbReference type="GO" id="GO:0005739">
    <property type="term" value="C:mitochondrion"/>
    <property type="evidence" value="ECO:0007669"/>
    <property type="project" value="UniProtKB-SubCell"/>
</dbReference>
<keyword evidence="5" id="KW-0496">Mitochondrion</keyword>
<evidence type="ECO:0000256" key="4">
    <source>
        <dbReference type="ARBA" id="ARBA00022917"/>
    </source>
</evidence>
<evidence type="ECO:0000256" key="3">
    <source>
        <dbReference type="ARBA" id="ARBA00022840"/>
    </source>
</evidence>
<feature type="active site" description="Charge relay system" evidence="5">
    <location>
        <position position="64"/>
    </location>
</feature>
<comment type="subunit">
    <text evidence="5">Subunit of the heterotrimeric GatCAB amidotransferase (AdT) complex, composed of A, B and C subunits.</text>
</comment>
<name>A0A2T7P599_POMCA</name>
<dbReference type="InterPro" id="IPR000120">
    <property type="entry name" value="Amidase"/>
</dbReference>
<keyword evidence="1 5" id="KW-0436">Ligase</keyword>
<evidence type="ECO:0000313" key="7">
    <source>
        <dbReference type="EMBL" id="PVD28573.1"/>
    </source>
</evidence>
<dbReference type="STRING" id="400727.A0A2T7P599"/>
<comment type="subcellular location">
    <subcellularLocation>
        <location evidence="5">Mitochondrion</location>
    </subcellularLocation>
</comment>
<accession>A0A2T7P599</accession>
<protein>
    <recommendedName>
        <fullName evidence="5">Glutamyl-tRNA(Gln) amidotransferase subunit A, mitochondrial</fullName>
        <shortName evidence="5">Glu-AdT subunit A</shortName>
        <ecNumber evidence="5">6.3.5.7</ecNumber>
    </recommendedName>
</protein>
<comment type="caution">
    <text evidence="7">The sequence shown here is derived from an EMBL/GenBank/DDBJ whole genome shotgun (WGS) entry which is preliminary data.</text>
</comment>
<keyword evidence="2 5" id="KW-0547">Nucleotide-binding</keyword>
<dbReference type="InterPro" id="IPR004412">
    <property type="entry name" value="GatA"/>
</dbReference>
<dbReference type="GO" id="GO:0032543">
    <property type="term" value="P:mitochondrial translation"/>
    <property type="evidence" value="ECO:0007669"/>
    <property type="project" value="UniProtKB-UniRule"/>
</dbReference>
<dbReference type="GO" id="GO:0030956">
    <property type="term" value="C:glutamyl-tRNA(Gln) amidotransferase complex"/>
    <property type="evidence" value="ECO:0007669"/>
    <property type="project" value="UniProtKB-UniRule"/>
</dbReference>
<dbReference type="OrthoDB" id="421993at2759"/>
<dbReference type="EC" id="6.3.5.7" evidence="5"/>
<reference evidence="7 8" key="1">
    <citation type="submission" date="2018-04" db="EMBL/GenBank/DDBJ databases">
        <title>The genome of golden apple snail Pomacea canaliculata provides insight into stress tolerance and invasive adaptation.</title>
        <authorList>
            <person name="Liu C."/>
            <person name="Liu B."/>
            <person name="Ren Y."/>
            <person name="Zhang Y."/>
            <person name="Wang H."/>
            <person name="Li S."/>
            <person name="Jiang F."/>
            <person name="Yin L."/>
            <person name="Zhang G."/>
            <person name="Qian W."/>
            <person name="Fan W."/>
        </authorList>
    </citation>
    <scope>NUCLEOTIDE SEQUENCE [LARGE SCALE GENOMIC DNA]</scope>
    <source>
        <strain evidence="7">SZHN2017</strain>
        <tissue evidence="7">Muscle</tissue>
    </source>
</reference>